<reference evidence="1" key="1">
    <citation type="journal article" date="2023" name="Mol. Phylogenet. Evol.">
        <title>Genome-scale phylogeny and comparative genomics of the fungal order Sordariales.</title>
        <authorList>
            <person name="Hensen N."/>
            <person name="Bonometti L."/>
            <person name="Westerberg I."/>
            <person name="Brannstrom I.O."/>
            <person name="Guillou S."/>
            <person name="Cros-Aarteil S."/>
            <person name="Calhoun S."/>
            <person name="Haridas S."/>
            <person name="Kuo A."/>
            <person name="Mondo S."/>
            <person name="Pangilinan J."/>
            <person name="Riley R."/>
            <person name="LaButti K."/>
            <person name="Andreopoulos B."/>
            <person name="Lipzen A."/>
            <person name="Chen C."/>
            <person name="Yan M."/>
            <person name="Daum C."/>
            <person name="Ng V."/>
            <person name="Clum A."/>
            <person name="Steindorff A."/>
            <person name="Ohm R.A."/>
            <person name="Martin F."/>
            <person name="Silar P."/>
            <person name="Natvig D.O."/>
            <person name="Lalanne C."/>
            <person name="Gautier V."/>
            <person name="Ament-Velasquez S.L."/>
            <person name="Kruys A."/>
            <person name="Hutchinson M.I."/>
            <person name="Powell A.J."/>
            <person name="Barry K."/>
            <person name="Miller A.N."/>
            <person name="Grigoriev I.V."/>
            <person name="Debuchy R."/>
            <person name="Gladieux P."/>
            <person name="Hiltunen Thoren M."/>
            <person name="Johannesson H."/>
        </authorList>
    </citation>
    <scope>NUCLEOTIDE SEQUENCE</scope>
    <source>
        <strain evidence="1">PSN309</strain>
    </source>
</reference>
<dbReference type="AlphaFoldDB" id="A0AAN6WMT8"/>
<proteinExistence type="predicted"/>
<comment type="caution">
    <text evidence="1">The sequence shown here is derived from an EMBL/GenBank/DDBJ whole genome shotgun (WGS) entry which is preliminary data.</text>
</comment>
<keyword evidence="2" id="KW-1185">Reference proteome</keyword>
<evidence type="ECO:0000313" key="1">
    <source>
        <dbReference type="EMBL" id="KAK4184201.1"/>
    </source>
</evidence>
<gene>
    <name evidence="1" type="ORF">QBC35DRAFT_506426</name>
</gene>
<accession>A0AAN6WMT8</accession>
<sequence length="229" mass="25564">MASYHRVLQVLGRSVNQKSVECDYDIHPWDILINGERWAGKVRLVGFVDAFFVICYSGDSRFEHGIVVYKDDDAIRTTLLGAEVKAEDIGLDAINEDKTKAPEDAKPPRYFRFESDKGGLDYRITSLGHPIGLKTEYARSSLRRYDIKLRKGRDRVMKKRIRRGVTQHDLFDLMHDALRLGVISHAELIGTIVGKTIGGSALEDVAGKYVDALAGAKGSKNLSLSGERV</sequence>
<evidence type="ECO:0000313" key="2">
    <source>
        <dbReference type="Proteomes" id="UP001302126"/>
    </source>
</evidence>
<organism evidence="1 2">
    <name type="scientific">Podospora australis</name>
    <dbReference type="NCBI Taxonomy" id="1536484"/>
    <lineage>
        <taxon>Eukaryota</taxon>
        <taxon>Fungi</taxon>
        <taxon>Dikarya</taxon>
        <taxon>Ascomycota</taxon>
        <taxon>Pezizomycotina</taxon>
        <taxon>Sordariomycetes</taxon>
        <taxon>Sordariomycetidae</taxon>
        <taxon>Sordariales</taxon>
        <taxon>Podosporaceae</taxon>
        <taxon>Podospora</taxon>
    </lineage>
</organism>
<dbReference type="Proteomes" id="UP001302126">
    <property type="component" value="Unassembled WGS sequence"/>
</dbReference>
<reference evidence="1" key="2">
    <citation type="submission" date="2023-05" db="EMBL/GenBank/DDBJ databases">
        <authorList>
            <consortium name="Lawrence Berkeley National Laboratory"/>
            <person name="Steindorff A."/>
            <person name="Hensen N."/>
            <person name="Bonometti L."/>
            <person name="Westerberg I."/>
            <person name="Brannstrom I.O."/>
            <person name="Guillou S."/>
            <person name="Cros-Aarteil S."/>
            <person name="Calhoun S."/>
            <person name="Haridas S."/>
            <person name="Kuo A."/>
            <person name="Mondo S."/>
            <person name="Pangilinan J."/>
            <person name="Riley R."/>
            <person name="Labutti K."/>
            <person name="Andreopoulos B."/>
            <person name="Lipzen A."/>
            <person name="Chen C."/>
            <person name="Yanf M."/>
            <person name="Daum C."/>
            <person name="Ng V."/>
            <person name="Clum A."/>
            <person name="Ohm R."/>
            <person name="Martin F."/>
            <person name="Silar P."/>
            <person name="Natvig D."/>
            <person name="Lalanne C."/>
            <person name="Gautier V."/>
            <person name="Ament-Velasquez S.L."/>
            <person name="Kruys A."/>
            <person name="Hutchinson M.I."/>
            <person name="Powell A.J."/>
            <person name="Barry K."/>
            <person name="Miller A.N."/>
            <person name="Grigoriev I.V."/>
            <person name="Debuchy R."/>
            <person name="Gladieux P."/>
            <person name="Thoren M.H."/>
            <person name="Johannesson H."/>
        </authorList>
    </citation>
    <scope>NUCLEOTIDE SEQUENCE</scope>
    <source>
        <strain evidence="1">PSN309</strain>
    </source>
</reference>
<protein>
    <submittedName>
        <fullName evidence="1">Uncharacterized protein</fullName>
    </submittedName>
</protein>
<dbReference type="EMBL" id="MU864500">
    <property type="protein sequence ID" value="KAK4184201.1"/>
    <property type="molecule type" value="Genomic_DNA"/>
</dbReference>
<name>A0AAN6WMT8_9PEZI</name>